<name>A0AAW0JAC8_QUESU</name>
<dbReference type="Pfam" id="PF20431">
    <property type="entry name" value="E_motif"/>
    <property type="match status" value="1"/>
</dbReference>
<keyword evidence="4" id="KW-1185">Reference proteome</keyword>
<dbReference type="PROSITE" id="PS51375">
    <property type="entry name" value="PPR"/>
    <property type="match status" value="1"/>
</dbReference>
<dbReference type="InterPro" id="IPR011990">
    <property type="entry name" value="TPR-like_helical_dom_sf"/>
</dbReference>
<gene>
    <name evidence="3" type="primary">PCMP-E50_1</name>
    <name evidence="3" type="ORF">CFP56_035629</name>
</gene>
<dbReference type="NCBIfam" id="TIGR00756">
    <property type="entry name" value="PPR"/>
    <property type="match status" value="1"/>
</dbReference>
<comment type="caution">
    <text evidence="3">The sequence shown here is derived from an EMBL/GenBank/DDBJ whole genome shotgun (WGS) entry which is preliminary data.</text>
</comment>
<feature type="repeat" description="PPR" evidence="2">
    <location>
        <begin position="37"/>
        <end position="71"/>
    </location>
</feature>
<dbReference type="InterPro" id="IPR046848">
    <property type="entry name" value="E_motif"/>
</dbReference>
<evidence type="ECO:0000313" key="4">
    <source>
        <dbReference type="Proteomes" id="UP000237347"/>
    </source>
</evidence>
<dbReference type="Gene3D" id="1.25.40.10">
    <property type="entry name" value="Tetratricopeptide repeat domain"/>
    <property type="match status" value="1"/>
</dbReference>
<dbReference type="GO" id="GO:0003723">
    <property type="term" value="F:RNA binding"/>
    <property type="evidence" value="ECO:0007669"/>
    <property type="project" value="InterPro"/>
</dbReference>
<keyword evidence="1" id="KW-0677">Repeat</keyword>
<evidence type="ECO:0000256" key="2">
    <source>
        <dbReference type="PROSITE-ProRule" id="PRU00708"/>
    </source>
</evidence>
<dbReference type="GO" id="GO:0009451">
    <property type="term" value="P:RNA modification"/>
    <property type="evidence" value="ECO:0007669"/>
    <property type="project" value="InterPro"/>
</dbReference>
<protein>
    <submittedName>
        <fullName evidence="3">Pentatricopeptide repeat-containing protein</fullName>
    </submittedName>
</protein>
<evidence type="ECO:0000256" key="1">
    <source>
        <dbReference type="ARBA" id="ARBA00022737"/>
    </source>
</evidence>
<proteinExistence type="predicted"/>
<dbReference type="Proteomes" id="UP000237347">
    <property type="component" value="Unassembled WGS sequence"/>
</dbReference>
<dbReference type="AlphaFoldDB" id="A0AAW0JAC8"/>
<dbReference type="Pfam" id="PF13041">
    <property type="entry name" value="PPR_2"/>
    <property type="match status" value="1"/>
</dbReference>
<dbReference type="EMBL" id="PKMF04000636">
    <property type="protein sequence ID" value="KAK7823366.1"/>
    <property type="molecule type" value="Genomic_DNA"/>
</dbReference>
<sequence>MGFDSYIHIANALVLMYCKCGAVEDALYIFEKIDGKDIISWNSMIAGYAQHGLALQAIDLYEEMKKQSIEPDAITFLGVLSSCRHAGLVKEGWFYFNSMDELGVQLDLDHYSCIVDLLGRAGLLDEAKDFIEKMPIYSNAVIWGSLLSSSRLHGSVWIDIRAAENRLLLEPSWSATLVQLANLYASMGYWDRAAGVRKLMKDRGVKTKPGHSWVEIKDSVCQFRAEDRSNPRMAEIVFVLDILVDHMKNLGYEAEMHEEVDNTLFSIG</sequence>
<dbReference type="Pfam" id="PF01535">
    <property type="entry name" value="PPR"/>
    <property type="match status" value="1"/>
</dbReference>
<dbReference type="PANTHER" id="PTHR47926:SF438">
    <property type="entry name" value="PENTATRICOPEPTIDE REPEAT-CONTAINING PROTEIN"/>
    <property type="match status" value="1"/>
</dbReference>
<dbReference type="InterPro" id="IPR002885">
    <property type="entry name" value="PPR_rpt"/>
</dbReference>
<evidence type="ECO:0000313" key="3">
    <source>
        <dbReference type="EMBL" id="KAK7823366.1"/>
    </source>
</evidence>
<organism evidence="3 4">
    <name type="scientific">Quercus suber</name>
    <name type="common">Cork oak</name>
    <dbReference type="NCBI Taxonomy" id="58331"/>
    <lineage>
        <taxon>Eukaryota</taxon>
        <taxon>Viridiplantae</taxon>
        <taxon>Streptophyta</taxon>
        <taxon>Embryophyta</taxon>
        <taxon>Tracheophyta</taxon>
        <taxon>Spermatophyta</taxon>
        <taxon>Magnoliopsida</taxon>
        <taxon>eudicotyledons</taxon>
        <taxon>Gunneridae</taxon>
        <taxon>Pentapetalae</taxon>
        <taxon>rosids</taxon>
        <taxon>fabids</taxon>
        <taxon>Fagales</taxon>
        <taxon>Fagaceae</taxon>
        <taxon>Quercus</taxon>
    </lineage>
</organism>
<reference evidence="3 4" key="1">
    <citation type="journal article" date="2018" name="Sci. Data">
        <title>The draft genome sequence of cork oak.</title>
        <authorList>
            <person name="Ramos A.M."/>
            <person name="Usie A."/>
            <person name="Barbosa P."/>
            <person name="Barros P.M."/>
            <person name="Capote T."/>
            <person name="Chaves I."/>
            <person name="Simoes F."/>
            <person name="Abreu I."/>
            <person name="Carrasquinho I."/>
            <person name="Faro C."/>
            <person name="Guimaraes J.B."/>
            <person name="Mendonca D."/>
            <person name="Nobrega F."/>
            <person name="Rodrigues L."/>
            <person name="Saibo N.J.M."/>
            <person name="Varela M.C."/>
            <person name="Egas C."/>
            <person name="Matos J."/>
            <person name="Miguel C.M."/>
            <person name="Oliveira M.M."/>
            <person name="Ricardo C.P."/>
            <person name="Goncalves S."/>
        </authorList>
    </citation>
    <scope>NUCLEOTIDE SEQUENCE [LARGE SCALE GENOMIC DNA]</scope>
    <source>
        <strain evidence="4">cv. HL8</strain>
    </source>
</reference>
<accession>A0AAW0JAC8</accession>
<dbReference type="FunFam" id="1.25.40.10:FF:000378">
    <property type="entry name" value="Pentatricopeptide repeat-containing protein mitochondrial"/>
    <property type="match status" value="1"/>
</dbReference>
<dbReference type="PANTHER" id="PTHR47926">
    <property type="entry name" value="PENTATRICOPEPTIDE REPEAT-CONTAINING PROTEIN"/>
    <property type="match status" value="1"/>
</dbReference>
<dbReference type="InterPro" id="IPR046960">
    <property type="entry name" value="PPR_At4g14850-like_plant"/>
</dbReference>